<protein>
    <submittedName>
        <fullName evidence="3">Transcriptional regulator</fullName>
    </submittedName>
</protein>
<dbReference type="InterPro" id="IPR002197">
    <property type="entry name" value="HTH_Fis"/>
</dbReference>
<comment type="caution">
    <text evidence="3">The sequence shown here is derived from an EMBL/GenBank/DDBJ whole genome shotgun (WGS) entry which is preliminary data.</text>
</comment>
<dbReference type="SUPFAM" id="SSF46689">
    <property type="entry name" value="Homeodomain-like"/>
    <property type="match status" value="1"/>
</dbReference>
<dbReference type="AlphaFoldDB" id="A0A149QQW2"/>
<dbReference type="Pfam" id="PF01590">
    <property type="entry name" value="GAF"/>
    <property type="match status" value="1"/>
</dbReference>
<dbReference type="Proteomes" id="UP000644588">
    <property type="component" value="Unassembled WGS sequence"/>
</dbReference>
<dbReference type="EMBL" id="LHZB01000120">
    <property type="protein sequence ID" value="KXU99670.1"/>
    <property type="molecule type" value="Genomic_DNA"/>
</dbReference>
<evidence type="ECO:0000259" key="1">
    <source>
        <dbReference type="Pfam" id="PF01590"/>
    </source>
</evidence>
<evidence type="ECO:0000259" key="2">
    <source>
        <dbReference type="Pfam" id="PF02954"/>
    </source>
</evidence>
<gene>
    <name evidence="3" type="ORF">AD929_15290</name>
    <name evidence="4" type="ORF">HKD31_02080</name>
</gene>
<dbReference type="PATRIC" id="fig|442.7.peg.3105"/>
<dbReference type="GO" id="GO:0043565">
    <property type="term" value="F:sequence-specific DNA binding"/>
    <property type="evidence" value="ECO:0007669"/>
    <property type="project" value="InterPro"/>
</dbReference>
<reference evidence="4 6" key="4">
    <citation type="submission" date="2020-11" db="EMBL/GenBank/DDBJ databases">
        <title>Description of novel Gluconobacter species.</title>
        <authorList>
            <person name="Cleenwerck I."/>
            <person name="Cnockaert M."/>
            <person name="Borremans W."/>
            <person name="Wieme A.D."/>
            <person name="De Vuyst L."/>
            <person name="Vandamme P."/>
        </authorList>
    </citation>
    <scope>NUCLEOTIDE SEQUENCE [LARGE SCALE GENOMIC DNA]</scope>
    <source>
        <strain evidence="4 6">R-71646</strain>
    </source>
</reference>
<reference evidence="3 5" key="1">
    <citation type="submission" date="2015-06" db="EMBL/GenBank/DDBJ databases">
        <title>Improved classification and identification of acetic acid bacteria using matrix-assisted laser desorption/ionization time-of-flight mass spectrometry; Gluconobacter nephelii and Gluconobacter uchimurae are later heterotypic synonyms of Gluconobacter japonicus and Gluconobacter oxydans, respectively.</title>
        <authorList>
            <person name="Li L."/>
            <person name="Cleenwerck I."/>
            <person name="De Vuyst L."/>
            <person name="Vandamme P."/>
        </authorList>
    </citation>
    <scope>NUCLEOTIDE SEQUENCE [LARGE SCALE GENOMIC DNA]</scope>
    <source>
        <strain evidence="3 5">LMG 1764</strain>
    </source>
</reference>
<dbReference type="InterPro" id="IPR003018">
    <property type="entry name" value="GAF"/>
</dbReference>
<reference evidence="4" key="3">
    <citation type="submission" date="2020-04" db="EMBL/GenBank/DDBJ databases">
        <authorList>
            <person name="Sombolestani A."/>
        </authorList>
    </citation>
    <scope>NUCLEOTIDE SEQUENCE</scope>
    <source>
        <strain evidence="4">R-71646</strain>
    </source>
</reference>
<evidence type="ECO:0000313" key="3">
    <source>
        <dbReference type="EMBL" id="KXU99670.1"/>
    </source>
</evidence>
<dbReference type="Gene3D" id="1.10.10.60">
    <property type="entry name" value="Homeodomain-like"/>
    <property type="match status" value="1"/>
</dbReference>
<name>A0A149QQW2_9PROT</name>
<reference evidence="6" key="2">
    <citation type="submission" date="2020-04" db="EMBL/GenBank/DDBJ databases">
        <title>Description of novel Gluconacetobacter.</title>
        <authorList>
            <person name="Sombolestani A."/>
        </authorList>
    </citation>
    <scope>NUCLEOTIDE SEQUENCE [LARGE SCALE GENOMIC DNA]</scope>
    <source>
        <strain evidence="6">R-71646</strain>
    </source>
</reference>
<evidence type="ECO:0000313" key="5">
    <source>
        <dbReference type="Proteomes" id="UP000075573"/>
    </source>
</evidence>
<feature type="domain" description="GAF" evidence="1">
    <location>
        <begin position="57"/>
        <end position="163"/>
    </location>
</feature>
<dbReference type="InterPro" id="IPR009057">
    <property type="entry name" value="Homeodomain-like_sf"/>
</dbReference>
<dbReference type="Proteomes" id="UP000075573">
    <property type="component" value="Unassembled WGS sequence"/>
</dbReference>
<keyword evidence="6" id="KW-1185">Reference proteome</keyword>
<dbReference type="RefSeq" id="WP_062497766.1">
    <property type="nucleotide sequence ID" value="NZ_JABCQF010000001.1"/>
</dbReference>
<dbReference type="SUPFAM" id="SSF55781">
    <property type="entry name" value="GAF domain-like"/>
    <property type="match status" value="1"/>
</dbReference>
<dbReference type="EMBL" id="JABCQF010000001">
    <property type="protein sequence ID" value="MBF0881536.1"/>
    <property type="molecule type" value="Genomic_DNA"/>
</dbReference>
<evidence type="ECO:0000313" key="6">
    <source>
        <dbReference type="Proteomes" id="UP000644588"/>
    </source>
</evidence>
<evidence type="ECO:0000313" key="4">
    <source>
        <dbReference type="EMBL" id="MBF0881536.1"/>
    </source>
</evidence>
<proteinExistence type="predicted"/>
<feature type="domain" description="DNA binding HTH" evidence="2">
    <location>
        <begin position="258"/>
        <end position="296"/>
    </location>
</feature>
<dbReference type="Gene3D" id="3.30.450.40">
    <property type="match status" value="1"/>
</dbReference>
<dbReference type="InterPro" id="IPR029016">
    <property type="entry name" value="GAF-like_dom_sf"/>
</dbReference>
<sequence>MSTTTSRTCLSDSWARCSTNYNLDPSERWETQVLSQPELRFVSGRTQRLIQSAIPEMQHLHRLVDPLDFTVMLADPTGIVLSRHTQRSQLSGCRRWRFQAGAVWDEQNAGTNAIGTCLREERPVMVVHDQHWRLCFRKLTGMAVPVYNSIGELAGAMDISSFTAENVLPAAPLLMDALLTTARRVEEKLFHDRFGQDMIVTLGPSTSSSSMLVALDRDGHVRGATHASRRHMNWPEGELSNLPALLPLLDAQEEPSFRRAETQVIHSALATVHGNVSAAARLLGVSRATLHRKIRALGLER</sequence>
<organism evidence="3 5">
    <name type="scientific">Gluconobacter potus</name>
    <dbReference type="NCBI Taxonomy" id="2724927"/>
    <lineage>
        <taxon>Bacteria</taxon>
        <taxon>Pseudomonadati</taxon>
        <taxon>Pseudomonadota</taxon>
        <taxon>Alphaproteobacteria</taxon>
        <taxon>Acetobacterales</taxon>
        <taxon>Acetobacteraceae</taxon>
        <taxon>Gluconobacter</taxon>
    </lineage>
</organism>
<dbReference type="Pfam" id="PF02954">
    <property type="entry name" value="HTH_8"/>
    <property type="match status" value="1"/>
</dbReference>
<accession>A0A149QQW2</accession>
<dbReference type="PRINTS" id="PR01590">
    <property type="entry name" value="HTHFIS"/>
</dbReference>